<dbReference type="Gene3D" id="2.160.20.10">
    <property type="entry name" value="Single-stranded right-handed beta-helix, Pectin lyase-like"/>
    <property type="match status" value="1"/>
</dbReference>
<dbReference type="EMBL" id="MT631686">
    <property type="protein sequence ID" value="QNO57372.1"/>
    <property type="molecule type" value="Genomic_DNA"/>
</dbReference>
<gene>
    <name evidence="2" type="ORF">DPOOOCMC_00030</name>
</gene>
<dbReference type="Pfam" id="PF05048">
    <property type="entry name" value="NosD"/>
    <property type="match status" value="1"/>
</dbReference>
<dbReference type="AlphaFoldDB" id="A0A7G9ZAT8"/>
<dbReference type="InterPro" id="IPR011050">
    <property type="entry name" value="Pectin_lyase_fold/virulence"/>
</dbReference>
<reference evidence="2" key="1">
    <citation type="submission" date="2020-06" db="EMBL/GenBank/DDBJ databases">
        <title>Unique genomic features of the anaerobic methanotrophic archaea.</title>
        <authorList>
            <person name="Chadwick G.L."/>
            <person name="Skennerton C.T."/>
            <person name="Laso-Perez R."/>
            <person name="Leu A.O."/>
            <person name="Speth D.R."/>
            <person name="Yu H."/>
            <person name="Morgan-Lang C."/>
            <person name="Hatzenpichler R."/>
            <person name="Goudeau D."/>
            <person name="Malmstrom R."/>
            <person name="Brazelton W.J."/>
            <person name="Woyke T."/>
            <person name="Hallam S.J."/>
            <person name="Tyson G.W."/>
            <person name="Wegener G."/>
            <person name="Boetius A."/>
            <person name="Orphan V."/>
        </authorList>
    </citation>
    <scope>NUCLEOTIDE SEQUENCE</scope>
</reference>
<proteinExistence type="predicted"/>
<dbReference type="SUPFAM" id="SSF51126">
    <property type="entry name" value="Pectin lyase-like"/>
    <property type="match status" value="1"/>
</dbReference>
<dbReference type="InterPro" id="IPR012334">
    <property type="entry name" value="Pectin_lyas_fold"/>
</dbReference>
<protein>
    <recommendedName>
        <fullName evidence="1">Periplasmic copper-binding protein NosD beta helix domain-containing protein</fullName>
    </recommendedName>
</protein>
<name>A0A7G9ZAT8_9EURY</name>
<dbReference type="NCBIfam" id="TIGR03804">
    <property type="entry name" value="para_beta_helix"/>
    <property type="match status" value="4"/>
</dbReference>
<feature type="domain" description="Periplasmic copper-binding protein NosD beta helix" evidence="1">
    <location>
        <begin position="49"/>
        <end position="276"/>
    </location>
</feature>
<accession>A0A7G9ZAT8</accession>
<dbReference type="InterPro" id="IPR022441">
    <property type="entry name" value="Para_beta_helix_rpt-2"/>
</dbReference>
<dbReference type="InterPro" id="IPR006626">
    <property type="entry name" value="PbH1"/>
</dbReference>
<dbReference type="InterPro" id="IPR007742">
    <property type="entry name" value="NosD_dom"/>
</dbReference>
<dbReference type="SMART" id="SM00710">
    <property type="entry name" value="PbH1"/>
    <property type="match status" value="5"/>
</dbReference>
<evidence type="ECO:0000259" key="1">
    <source>
        <dbReference type="Pfam" id="PF05048"/>
    </source>
</evidence>
<evidence type="ECO:0000313" key="2">
    <source>
        <dbReference type="EMBL" id="QNO57372.1"/>
    </source>
</evidence>
<sequence length="318" mass="35121">MREKIWWIFIICATISFLFLCLSGTSSAVTWYVTENGSANFTMIQDAINISSAGDTIIVTNGSYIENVDVNVTNLTIRSENGSQSTFIRAKSRSDHVVEVTADYVNISGFTIMNATNRPNAGIYLGSDVDHCTITDSNVSNNHIGISLDASCENTIINNTVRDNGYGFYLYLFSNNNTITNNTVFSNDYDGINLRLSCCNNTITNNIITNNSATYYYAGIHLHSSDDNRIYNNYFNNTNNARDDDGHNTWNIIKTSGTNIIGGPYLGGNYWADYTGEDWNGDGLGDTRPYYSPNVVYSSDGIQYGADYLPLVPCTSPP</sequence>
<organism evidence="2">
    <name type="scientific">Candidatus Methanophaga sp. ANME-1 ERB7</name>
    <dbReference type="NCBI Taxonomy" id="2759913"/>
    <lineage>
        <taxon>Archaea</taxon>
        <taxon>Methanobacteriati</taxon>
        <taxon>Methanobacteriota</taxon>
        <taxon>Stenosarchaea group</taxon>
        <taxon>Methanomicrobia</taxon>
        <taxon>Candidatus Methanophagales</taxon>
        <taxon>Candidatus Methanophagaceae</taxon>
        <taxon>Candidatus Methanophaga</taxon>
    </lineage>
</organism>